<dbReference type="SUPFAM" id="SSF54637">
    <property type="entry name" value="Thioesterase/thiol ester dehydrase-isomerase"/>
    <property type="match status" value="1"/>
</dbReference>
<dbReference type="Pfam" id="PF13279">
    <property type="entry name" value="4HBT_2"/>
    <property type="match status" value="1"/>
</dbReference>
<dbReference type="RefSeq" id="WP_114591821.1">
    <property type="nucleotide sequence ID" value="NZ_CP031165.1"/>
</dbReference>
<evidence type="ECO:0000256" key="1">
    <source>
        <dbReference type="ARBA" id="ARBA00005953"/>
    </source>
</evidence>
<dbReference type="InterPro" id="IPR029069">
    <property type="entry name" value="HotDog_dom_sf"/>
</dbReference>
<dbReference type="KEGG" id="euz:DVS28_a2633"/>
<gene>
    <name evidence="3" type="ORF">DVS28_a2633</name>
</gene>
<dbReference type="Proteomes" id="UP000264006">
    <property type="component" value="Chromosome"/>
</dbReference>
<sequence length="142" mass="15810">MHHTFIHPIDVRYLEVDQQGVVFNMWYLAYFDDALTAFLAHRGVPYQDMMDRGFDVQLVNTDITWRRGVGWGDEVGVAVSTARLGSTSFVLDFSVRVDDEECVTGRTVYVVVATDGSGKRPIPDFLRAALEPVEPLLGAVSG</sequence>
<reference evidence="3 4" key="1">
    <citation type="submission" date="2018-09" db="EMBL/GenBank/DDBJ databases">
        <title>Complete genome sequence of Euzebya sp. DY32-46 isolated from seawater of Pacific Ocean.</title>
        <authorList>
            <person name="Xu L."/>
            <person name="Wu Y.-H."/>
            <person name="Xu X.-W."/>
        </authorList>
    </citation>
    <scope>NUCLEOTIDE SEQUENCE [LARGE SCALE GENOMIC DNA]</scope>
    <source>
        <strain evidence="3 4">DY32-46</strain>
    </source>
</reference>
<accession>A0A346XYL5</accession>
<dbReference type="InterPro" id="IPR050563">
    <property type="entry name" value="4-hydroxybenzoyl-CoA_TE"/>
</dbReference>
<evidence type="ECO:0000256" key="2">
    <source>
        <dbReference type="ARBA" id="ARBA00022801"/>
    </source>
</evidence>
<evidence type="ECO:0000313" key="3">
    <source>
        <dbReference type="EMBL" id="AXV07312.1"/>
    </source>
</evidence>
<dbReference type="EMBL" id="CP031165">
    <property type="protein sequence ID" value="AXV07312.1"/>
    <property type="molecule type" value="Genomic_DNA"/>
</dbReference>
<evidence type="ECO:0000313" key="4">
    <source>
        <dbReference type="Proteomes" id="UP000264006"/>
    </source>
</evidence>
<dbReference type="PANTHER" id="PTHR31793:SF27">
    <property type="entry name" value="NOVEL THIOESTERASE SUPERFAMILY DOMAIN AND SAPOSIN A-TYPE DOMAIN CONTAINING PROTEIN (0610012H03RIK)"/>
    <property type="match status" value="1"/>
</dbReference>
<dbReference type="CDD" id="cd00586">
    <property type="entry name" value="4HBT"/>
    <property type="match status" value="1"/>
</dbReference>
<name>A0A346XYL5_9ACTN</name>
<keyword evidence="2" id="KW-0378">Hydrolase</keyword>
<keyword evidence="4" id="KW-1185">Reference proteome</keyword>
<dbReference type="GO" id="GO:0047617">
    <property type="term" value="F:fatty acyl-CoA hydrolase activity"/>
    <property type="evidence" value="ECO:0007669"/>
    <property type="project" value="TreeGrafter"/>
</dbReference>
<dbReference type="PANTHER" id="PTHR31793">
    <property type="entry name" value="4-HYDROXYBENZOYL-COA THIOESTERASE FAMILY MEMBER"/>
    <property type="match status" value="1"/>
</dbReference>
<dbReference type="AlphaFoldDB" id="A0A346XYL5"/>
<organism evidence="3 4">
    <name type="scientific">Euzebya pacifica</name>
    <dbReference type="NCBI Taxonomy" id="1608957"/>
    <lineage>
        <taxon>Bacteria</taxon>
        <taxon>Bacillati</taxon>
        <taxon>Actinomycetota</taxon>
        <taxon>Nitriliruptoria</taxon>
        <taxon>Euzebyales</taxon>
    </lineage>
</organism>
<protein>
    <submittedName>
        <fullName evidence="3">4-hydroxybenzoyl-CoA thioesterase family active site</fullName>
    </submittedName>
</protein>
<dbReference type="Gene3D" id="3.10.129.10">
    <property type="entry name" value="Hotdog Thioesterase"/>
    <property type="match status" value="1"/>
</dbReference>
<dbReference type="OrthoDB" id="9799036at2"/>
<proteinExistence type="inferred from homology"/>
<comment type="similarity">
    <text evidence="1">Belongs to the 4-hydroxybenzoyl-CoA thioesterase family.</text>
</comment>